<protein>
    <submittedName>
        <fullName evidence="2">Uncharacterized protein</fullName>
    </submittedName>
</protein>
<reference evidence="2 3" key="1">
    <citation type="submission" date="2016-07" db="EMBL/GenBank/DDBJ databases">
        <title>Multiple horizontal gene transfer events from other fungi enriched the ability of initially mycotrophic Trichoderma (Ascomycota) to feed on dead plant biomass.</title>
        <authorList>
            <consortium name="DOE Joint Genome Institute"/>
            <person name="Aerts A."/>
            <person name="Atanasova L."/>
            <person name="Chenthamara K."/>
            <person name="Zhang J."/>
            <person name="Grujic M."/>
            <person name="Henrissat B."/>
            <person name="Kuo A."/>
            <person name="Salamov A."/>
            <person name="Lipzen A."/>
            <person name="Labutti K."/>
            <person name="Barry K."/>
            <person name="Miao Y."/>
            <person name="Rahimi M.J."/>
            <person name="Shen Q."/>
            <person name="Grigoriev I.V."/>
            <person name="Kubicek C.P."/>
            <person name="Druzhinina I.S."/>
        </authorList>
    </citation>
    <scope>NUCLEOTIDE SEQUENCE [LARGE SCALE GENOMIC DNA]</scope>
    <source>
        <strain evidence="2 3">CBS 226.95</strain>
    </source>
</reference>
<evidence type="ECO:0000313" key="2">
    <source>
        <dbReference type="EMBL" id="PTB59630.1"/>
    </source>
</evidence>
<gene>
    <name evidence="2" type="ORF">M431DRAFT_309708</name>
</gene>
<dbReference type="EMBL" id="KZ679676">
    <property type="protein sequence ID" value="PTB59630.1"/>
    <property type="molecule type" value="Genomic_DNA"/>
</dbReference>
<keyword evidence="1" id="KW-1133">Transmembrane helix</keyword>
<proteinExistence type="predicted"/>
<evidence type="ECO:0000256" key="1">
    <source>
        <dbReference type="SAM" id="Phobius"/>
    </source>
</evidence>
<feature type="transmembrane region" description="Helical" evidence="1">
    <location>
        <begin position="6"/>
        <end position="26"/>
    </location>
</feature>
<keyword evidence="1" id="KW-0812">Transmembrane</keyword>
<dbReference type="GeneID" id="36622777"/>
<evidence type="ECO:0000313" key="3">
    <source>
        <dbReference type="Proteomes" id="UP000241690"/>
    </source>
</evidence>
<dbReference type="AlphaFoldDB" id="A0A2T4ARG2"/>
<sequence>MACWEPWDSLYVFVCACVLGNGPFFLKTKNKYWKLKAERCLQRHSFVSVVEVIVTTANNRWPYAEGWKNVLRDDLFSFFQSELKGKKRMGSWERFCSGFIASFTFVSPDVLVTSGFLSSCAVHGSGV</sequence>
<keyword evidence="3" id="KW-1185">Reference proteome</keyword>
<name>A0A2T4ARG2_TRIHA</name>
<organism evidence="2 3">
    <name type="scientific">Trichoderma harzianum CBS 226.95</name>
    <dbReference type="NCBI Taxonomy" id="983964"/>
    <lineage>
        <taxon>Eukaryota</taxon>
        <taxon>Fungi</taxon>
        <taxon>Dikarya</taxon>
        <taxon>Ascomycota</taxon>
        <taxon>Pezizomycotina</taxon>
        <taxon>Sordariomycetes</taxon>
        <taxon>Hypocreomycetidae</taxon>
        <taxon>Hypocreales</taxon>
        <taxon>Hypocreaceae</taxon>
        <taxon>Trichoderma</taxon>
    </lineage>
</organism>
<keyword evidence="1" id="KW-0472">Membrane</keyword>
<dbReference type="Proteomes" id="UP000241690">
    <property type="component" value="Unassembled WGS sequence"/>
</dbReference>
<dbReference type="RefSeq" id="XP_024779307.1">
    <property type="nucleotide sequence ID" value="XM_024914212.1"/>
</dbReference>
<accession>A0A2T4ARG2</accession>